<dbReference type="Proteomes" id="UP001217178">
    <property type="component" value="Unassembled WGS sequence"/>
</dbReference>
<evidence type="ECO:0000313" key="2">
    <source>
        <dbReference type="Proteomes" id="UP001217178"/>
    </source>
</evidence>
<dbReference type="RefSeq" id="WP_273556928.1">
    <property type="nucleotide sequence ID" value="NZ_JAQRFI010000142.1"/>
</dbReference>
<keyword evidence="2" id="KW-1185">Reference proteome</keyword>
<organism evidence="1 2">
    <name type="scientific">Xenorhabdus yunnanensis</name>
    <dbReference type="NCBI Taxonomy" id="3025878"/>
    <lineage>
        <taxon>Bacteria</taxon>
        <taxon>Pseudomonadati</taxon>
        <taxon>Pseudomonadota</taxon>
        <taxon>Gammaproteobacteria</taxon>
        <taxon>Enterobacterales</taxon>
        <taxon>Morganellaceae</taxon>
        <taxon>Xenorhabdus</taxon>
    </lineage>
</organism>
<protein>
    <submittedName>
        <fullName evidence="1">DUF3969 family protein</fullName>
    </submittedName>
</protein>
<evidence type="ECO:0000313" key="1">
    <source>
        <dbReference type="EMBL" id="MDC9591723.1"/>
    </source>
</evidence>
<dbReference type="EMBL" id="JAQRFI010000142">
    <property type="protein sequence ID" value="MDC9591723.1"/>
    <property type="molecule type" value="Genomic_DNA"/>
</dbReference>
<accession>A0ABT5LMH0</accession>
<proteinExistence type="predicted"/>
<comment type="caution">
    <text evidence="1">The sequence shown here is derived from an EMBL/GenBank/DDBJ whole genome shotgun (WGS) entry which is preliminary data.</text>
</comment>
<name>A0ABT5LMH0_9GAMM</name>
<reference evidence="1 2" key="1">
    <citation type="submission" date="2023-02" db="EMBL/GenBank/DDBJ databases">
        <title>Entomopathogenic bacteria.</title>
        <authorList>
            <person name="Machado R.A."/>
        </authorList>
    </citation>
    <scope>NUCLEOTIDE SEQUENCE [LARGE SCALE GENOMIC DNA]</scope>
    <source>
        <strain evidence="1 2">XENO-10</strain>
    </source>
</reference>
<gene>
    <name evidence="1" type="ORF">PSI23_21175</name>
</gene>
<sequence>MKLSYTIEQKHAEKFISFLIVGVLYSLEKKIISIDEAEGFIFQPDEIKSLKKINASRELIDIIEGGCQLEDVESLIPEKLPKNIRELLQETLSVIRNNKEIGRLVEKVITVKSNW</sequence>
<dbReference type="InterPro" id="IPR025083">
    <property type="entry name" value="DUF3969"/>
</dbReference>
<dbReference type="Pfam" id="PF13108">
    <property type="entry name" value="DUF3969"/>
    <property type="match status" value="1"/>
</dbReference>